<keyword evidence="1 2" id="KW-0732">Signal</keyword>
<evidence type="ECO:0000259" key="4">
    <source>
        <dbReference type="Pfam" id="PF16656"/>
    </source>
</evidence>
<feature type="chain" id="PRO_5047298894" evidence="2">
    <location>
        <begin position="29"/>
        <end position="1203"/>
    </location>
</feature>
<proteinExistence type="predicted"/>
<feature type="domain" description="Purple acid phosphatase N-terminal" evidence="4">
    <location>
        <begin position="228"/>
        <end position="323"/>
    </location>
</feature>
<dbReference type="InterPro" id="IPR015914">
    <property type="entry name" value="PAPs_N"/>
</dbReference>
<keyword evidence="6" id="KW-1185">Reference proteome</keyword>
<dbReference type="SUPFAM" id="SSF49785">
    <property type="entry name" value="Galactose-binding domain-like"/>
    <property type="match status" value="1"/>
</dbReference>
<protein>
    <submittedName>
        <fullName evidence="5">Metallophosphoesterase</fullName>
    </submittedName>
</protein>
<gene>
    <name evidence="5" type="ORF">P4I72_05565</name>
</gene>
<dbReference type="Gene3D" id="2.60.120.260">
    <property type="entry name" value="Galactose-binding domain-like"/>
    <property type="match status" value="1"/>
</dbReference>
<reference evidence="5 6" key="1">
    <citation type="submission" date="2023-03" db="EMBL/GenBank/DDBJ databases">
        <title>Bacillus Genome Sequencing.</title>
        <authorList>
            <person name="Dunlap C."/>
        </authorList>
    </citation>
    <scope>NUCLEOTIDE SEQUENCE [LARGE SCALE GENOMIC DNA]</scope>
    <source>
        <strain evidence="5 6">BD-533</strain>
    </source>
</reference>
<dbReference type="InterPro" id="IPR004843">
    <property type="entry name" value="Calcineurin-like_PHP"/>
</dbReference>
<evidence type="ECO:0000313" key="6">
    <source>
        <dbReference type="Proteomes" id="UP001338137"/>
    </source>
</evidence>
<evidence type="ECO:0000256" key="2">
    <source>
        <dbReference type="SAM" id="SignalP"/>
    </source>
</evidence>
<feature type="signal peptide" evidence="2">
    <location>
        <begin position="1"/>
        <end position="28"/>
    </location>
</feature>
<sequence>MNIVNKRALSVLLSFALLIGMFCISAPASVKADSTDPIILLQGNSDWKYYDKGMDQGTVWQSTYNDTTWSSGSAPFGYKDNGSGVTTGLFGPLKTTVDYGSNKSKKYPTTYFRKVLNVEKSKIDAYDQILGTFAIDDGAVIYVNGTEITRFGMPDGEITYTTKATSGKDLPVIYDAVDLTAALKTNLHDGDNELAIEVHQQSDGSSDLYFDMKLVAVADAPVVANVSKVTVTFNGDPTSSKGFTWYTSLDSNDSDLQVVEKTGTTPDFTKATAFTGRSTKATNSAQENVHKAEATGLKANTTYFFRVGDKKLNSWSATGTFLTAPKSGAFSFIDMTDTQAQDEEEAAISAATLSKALATVPNAKFVLHNGDVVEHGTTEQEWNWLLGHSQQSLLNTTIVPAAGNHEESGNAFFEHFDIKQQENSDISTGAYYSYDYSNAHVIVLNSNEKKKSTIYDNFSDAQVEWMKQDVQAAKAAGAQWILVNIHKGPYTTANHATDSDISGANGERNKIAPLMNELGIDFVFQGHDHIYARTKPIMKDGSAEAVEKITETLNGQTIEYAVKPDGTVYLIPAAAGAKVYFKNTKLDAAYLNLFERAEENHAKKYGDTTTIARGQVQNFVSVTIDKNKMTAVSYEIDKNINNGVPFIIDQFGIVKEEVAEPDPVVEVSKVTVTFNGDPTSAKGFTWYTSLESTDSDLQVVEKTGTTPDFTKATAFTGRSSKATNSAQENVHKAEAAGLKANTTYFFRVGDAKLNSWSKTGTFLTAPTSGAFSFIDMTDTQAQDEEEAAISAATLSKALATVPNAKFVLHNGDVVEHGTTEQEWNWLLGHSQPSLLNTTIVPAAGNHEESGNAFFEHFDIKKAENSDTSTGAYYSYDYSNAHVIVLNSNEKNKSTVYDNFSDAQVEWMKQDVQAAKAAGAQWILVNIHKGPYTTANHATDSDISGAKGERNKIAPLMNELGIDFVFQGHDHIYARTKPIMKDGKAETVEKITEVLNGQTIEYAVKPDGTIYLIPAAAGAKVYFKNTKLDETYLNLFERAEENHAKKYGDTTTKARGQVQNFVGVTIDGNKMTAVSYEIDKNINNGVPFIIDQFGIVKNEETYGYSISTPQVSVTGLSATVSATIQDLKNVSEKATVIFQLMDGNTPIQLVSIKNDIQDAQEVTAQFNLPSFKNYTVKVLLWDDLQNQVAKAQPQDAAIAPSTTK</sequence>
<accession>A0ABU6FXE6</accession>
<dbReference type="RefSeq" id="WP_326070996.1">
    <property type="nucleotide sequence ID" value="NZ_JARLKY010000011.1"/>
</dbReference>
<dbReference type="Gene3D" id="3.60.21.10">
    <property type="match status" value="2"/>
</dbReference>
<feature type="domain" description="Calcineurin-like phosphoesterase" evidence="3">
    <location>
        <begin position="794"/>
        <end position="972"/>
    </location>
</feature>
<organism evidence="5 6">
    <name type="scientific">Paenibacillus alba</name>
    <dbReference type="NCBI Taxonomy" id="1197127"/>
    <lineage>
        <taxon>Bacteria</taxon>
        <taxon>Bacillati</taxon>
        <taxon>Bacillota</taxon>
        <taxon>Bacilli</taxon>
        <taxon>Bacillales</taxon>
        <taxon>Paenibacillaceae</taxon>
        <taxon>Paenibacillus</taxon>
    </lineage>
</organism>
<feature type="domain" description="Calcineurin-like phosphoesterase" evidence="3">
    <location>
        <begin position="353"/>
        <end position="531"/>
    </location>
</feature>
<dbReference type="InterPro" id="IPR008979">
    <property type="entry name" value="Galactose-bd-like_sf"/>
</dbReference>
<dbReference type="Gene3D" id="2.60.40.380">
    <property type="entry name" value="Purple acid phosphatase-like, N-terminal"/>
    <property type="match status" value="2"/>
</dbReference>
<evidence type="ECO:0000256" key="1">
    <source>
        <dbReference type="ARBA" id="ARBA00022729"/>
    </source>
</evidence>
<dbReference type="PANTHER" id="PTHR45867:SF3">
    <property type="entry name" value="ACID PHOSPHATASE TYPE 7"/>
    <property type="match status" value="1"/>
</dbReference>
<dbReference type="PANTHER" id="PTHR45867">
    <property type="entry name" value="PURPLE ACID PHOSPHATASE"/>
    <property type="match status" value="1"/>
</dbReference>
<dbReference type="InterPro" id="IPR008963">
    <property type="entry name" value="Purple_acid_Pase-like_N"/>
</dbReference>
<name>A0ABU6FXE6_9BACL</name>
<dbReference type="SUPFAM" id="SSF56300">
    <property type="entry name" value="Metallo-dependent phosphatases"/>
    <property type="match status" value="2"/>
</dbReference>
<evidence type="ECO:0000313" key="5">
    <source>
        <dbReference type="EMBL" id="MEC0226579.1"/>
    </source>
</evidence>
<comment type="caution">
    <text evidence="5">The sequence shown here is derived from an EMBL/GenBank/DDBJ whole genome shotgun (WGS) entry which is preliminary data.</text>
</comment>
<dbReference type="SUPFAM" id="SSF49363">
    <property type="entry name" value="Purple acid phosphatase, N-terminal domain"/>
    <property type="match status" value="2"/>
</dbReference>
<dbReference type="EMBL" id="JARLKY010000011">
    <property type="protein sequence ID" value="MEC0226579.1"/>
    <property type="molecule type" value="Genomic_DNA"/>
</dbReference>
<dbReference type="Pfam" id="PF16656">
    <property type="entry name" value="Pur_ac_phosph_N"/>
    <property type="match status" value="2"/>
</dbReference>
<dbReference type="Pfam" id="PF00149">
    <property type="entry name" value="Metallophos"/>
    <property type="match status" value="2"/>
</dbReference>
<dbReference type="InterPro" id="IPR029052">
    <property type="entry name" value="Metallo-depent_PP-like"/>
</dbReference>
<dbReference type="Proteomes" id="UP001338137">
    <property type="component" value="Unassembled WGS sequence"/>
</dbReference>
<feature type="domain" description="Purple acid phosphatase N-terminal" evidence="4">
    <location>
        <begin position="669"/>
        <end position="764"/>
    </location>
</feature>
<evidence type="ECO:0000259" key="3">
    <source>
        <dbReference type="Pfam" id="PF00149"/>
    </source>
</evidence>